<accession>A0ABD3MB01</accession>
<dbReference type="PROSITE" id="PS50920">
    <property type="entry name" value="SOLCAR"/>
    <property type="match status" value="1"/>
</dbReference>
<evidence type="ECO:0000256" key="1">
    <source>
        <dbReference type="ARBA" id="ARBA00004141"/>
    </source>
</evidence>
<dbReference type="Pfam" id="PF00153">
    <property type="entry name" value="Mito_carr"/>
    <property type="match status" value="1"/>
</dbReference>
<dbReference type="InterPro" id="IPR018108">
    <property type="entry name" value="MCP_transmembrane"/>
</dbReference>
<feature type="compositionally biased region" description="Low complexity" evidence="9">
    <location>
        <begin position="198"/>
        <end position="212"/>
    </location>
</feature>
<proteinExistence type="inferred from homology"/>
<reference evidence="10 11" key="1">
    <citation type="submission" date="2024-10" db="EMBL/GenBank/DDBJ databases">
        <title>Updated reference genomes for cyclostephanoid diatoms.</title>
        <authorList>
            <person name="Roberts W.R."/>
            <person name="Alverson A.J."/>
        </authorList>
    </citation>
    <scope>NUCLEOTIDE SEQUENCE [LARGE SCALE GENOMIC DNA]</scope>
    <source>
        <strain evidence="10 11">AJA232-27</strain>
    </source>
</reference>
<keyword evidence="6" id="KW-1133">Transmembrane helix</keyword>
<evidence type="ECO:0000256" key="7">
    <source>
        <dbReference type="ARBA" id="ARBA00023136"/>
    </source>
</evidence>
<sequence length="626" mass="69403">MAISRPISRISAYLPPVGHLFSLMFRTMFVTGKSRNSGPPETRFLEGCKRGQSIGIALSLNASTCRCRCRAFAPANHHSPRRRRFQLRADKRGDVTVDVSHLPETSSSSRDLCHSIFTVTVSSAVFVAALFDHGTASAADANDAPPRLIQNELLRCQPSSQSVEVAYQSFLGRNTEHFLSIPMLLSVDMSSGGEMRLPSPIQKQSQSPSTSSNNKQRQTISGTPPKIKKGELQVTNLQKIAESSKIDVELIDDEDKRPLDSTAPILKIDRETFTKVIVYQPPPFLQYLPSSVQPLVSRQFQSLKVLKSIPNEQLFLASVFAGSLTEIIRTVLLYPLSTVKSRVQARQSRSRIRKRPLKQLRFTWLTFLYETKRGKWYDGLLPSLLITVPASGLYSGAKEVSRRAFSMVIQFQGMQTLFGSEDPATASYFSALVVNLLAAFVADIAALAIRTPADVLSIRLQVFGKRNVRSDFGGWAKDSVALLPAMIITDTPFLLSRIFLNAAITTSGENLGRYELETVVIACLCAFLTTPFDVARTRILLPTLPSEEVENLSNQSKNRRLVDSSEPRVLATMKRVVAEGNGGVQNLYSGWFERTLFLGVGRAWLDPLRVIGYLGIRDALLLKLFD</sequence>
<dbReference type="GO" id="GO:0016020">
    <property type="term" value="C:membrane"/>
    <property type="evidence" value="ECO:0007669"/>
    <property type="project" value="UniProtKB-SubCell"/>
</dbReference>
<dbReference type="AlphaFoldDB" id="A0ABD3MB01"/>
<keyword evidence="7 8" id="KW-0472">Membrane</keyword>
<evidence type="ECO:0000256" key="5">
    <source>
        <dbReference type="ARBA" id="ARBA00022737"/>
    </source>
</evidence>
<keyword evidence="4 8" id="KW-0812">Transmembrane</keyword>
<keyword evidence="11" id="KW-1185">Reference proteome</keyword>
<dbReference type="EMBL" id="JALLBG020000171">
    <property type="protein sequence ID" value="KAL3760787.1"/>
    <property type="molecule type" value="Genomic_DNA"/>
</dbReference>
<keyword evidence="5" id="KW-0677">Repeat</keyword>
<dbReference type="Proteomes" id="UP001530293">
    <property type="component" value="Unassembled WGS sequence"/>
</dbReference>
<comment type="similarity">
    <text evidence="2">Belongs to the mitochondrial carrier (TC 2.A.29) family.</text>
</comment>
<gene>
    <name evidence="10" type="ORF">ACHAWU_007853</name>
</gene>
<evidence type="ECO:0000256" key="9">
    <source>
        <dbReference type="SAM" id="MobiDB-lite"/>
    </source>
</evidence>
<feature type="region of interest" description="Disordered" evidence="9">
    <location>
        <begin position="192"/>
        <end position="228"/>
    </location>
</feature>
<evidence type="ECO:0000313" key="11">
    <source>
        <dbReference type="Proteomes" id="UP001530293"/>
    </source>
</evidence>
<comment type="caution">
    <text evidence="10">The sequence shown here is derived from an EMBL/GenBank/DDBJ whole genome shotgun (WGS) entry which is preliminary data.</text>
</comment>
<name>A0ABD3MB01_9STRA</name>
<evidence type="ECO:0000256" key="8">
    <source>
        <dbReference type="PROSITE-ProRule" id="PRU00282"/>
    </source>
</evidence>
<comment type="subcellular location">
    <subcellularLocation>
        <location evidence="1">Membrane</location>
        <topology evidence="1">Multi-pass membrane protein</topology>
    </subcellularLocation>
</comment>
<evidence type="ECO:0000256" key="2">
    <source>
        <dbReference type="ARBA" id="ARBA00006375"/>
    </source>
</evidence>
<evidence type="ECO:0008006" key="12">
    <source>
        <dbReference type="Google" id="ProtNLM"/>
    </source>
</evidence>
<evidence type="ECO:0000256" key="4">
    <source>
        <dbReference type="ARBA" id="ARBA00022692"/>
    </source>
</evidence>
<keyword evidence="3" id="KW-0813">Transport</keyword>
<evidence type="ECO:0000256" key="3">
    <source>
        <dbReference type="ARBA" id="ARBA00022448"/>
    </source>
</evidence>
<organism evidence="10 11">
    <name type="scientific">Discostella pseudostelligera</name>
    <dbReference type="NCBI Taxonomy" id="259834"/>
    <lineage>
        <taxon>Eukaryota</taxon>
        <taxon>Sar</taxon>
        <taxon>Stramenopiles</taxon>
        <taxon>Ochrophyta</taxon>
        <taxon>Bacillariophyta</taxon>
        <taxon>Coscinodiscophyceae</taxon>
        <taxon>Thalassiosirophycidae</taxon>
        <taxon>Stephanodiscales</taxon>
        <taxon>Stephanodiscaceae</taxon>
        <taxon>Discostella</taxon>
    </lineage>
</organism>
<dbReference type="InterPro" id="IPR023395">
    <property type="entry name" value="MCP_dom_sf"/>
</dbReference>
<feature type="repeat" description="Solcar" evidence="8">
    <location>
        <begin position="313"/>
        <end position="404"/>
    </location>
</feature>
<evidence type="ECO:0000313" key="10">
    <source>
        <dbReference type="EMBL" id="KAL3760787.1"/>
    </source>
</evidence>
<dbReference type="Gene3D" id="1.50.40.10">
    <property type="entry name" value="Mitochondrial carrier domain"/>
    <property type="match status" value="1"/>
</dbReference>
<evidence type="ECO:0000256" key="6">
    <source>
        <dbReference type="ARBA" id="ARBA00022989"/>
    </source>
</evidence>
<protein>
    <recommendedName>
        <fullName evidence="12">Mitochondrial carrier</fullName>
    </recommendedName>
</protein>
<dbReference type="SUPFAM" id="SSF103506">
    <property type="entry name" value="Mitochondrial carrier"/>
    <property type="match status" value="1"/>
</dbReference>
<feature type="compositionally biased region" description="Polar residues" evidence="9">
    <location>
        <begin position="213"/>
        <end position="222"/>
    </location>
</feature>
<dbReference type="PANTHER" id="PTHR45667">
    <property type="entry name" value="S-ADENOSYLMETHIONINE MITOCHONDRIAL CARRIER PROTEIN"/>
    <property type="match status" value="1"/>
</dbReference>